<reference evidence="1 2" key="1">
    <citation type="journal article" date="2020" name="Phytopathology">
        <title>Genome Sequence Resources of Colletotrichum truncatum, C. plurivorum, C. musicola, and C. sojae: Four Species Pathogenic to Soybean (Glycine max).</title>
        <authorList>
            <person name="Rogerio F."/>
            <person name="Boufleur T.R."/>
            <person name="Ciampi-Guillardi M."/>
            <person name="Sukno S.A."/>
            <person name="Thon M.R."/>
            <person name="Massola Junior N.S."/>
            <person name="Baroncelli R."/>
        </authorList>
    </citation>
    <scope>NUCLEOTIDE SEQUENCE [LARGE SCALE GENOMIC DNA]</scope>
    <source>
        <strain evidence="1 2">CMES1059</strain>
    </source>
</reference>
<sequence length="144" mass="16804">MTRGCIWEEMDMQWLHPKCVDLELREEYAKKGHGPDGIWMFETEAPGGDGLGPFQIVNSTELSLLVEPGRKAWSTMEHHLLHCNYRWRKQFRTRHTGVIWPMPREKEAHVAHCGKMTLMQNVPLEQYRTRVSYTGPTKVGKNSR</sequence>
<comment type="caution">
    <text evidence="1">The sequence shown here is derived from an EMBL/GenBank/DDBJ whole genome shotgun (WGS) entry which is preliminary data.</text>
</comment>
<accession>A0ACC3YFS9</accession>
<name>A0ACC3YFS9_COLTU</name>
<gene>
    <name evidence="1" type="ORF">CTRU02_214776</name>
</gene>
<organism evidence="1 2">
    <name type="scientific">Colletotrichum truncatum</name>
    <name type="common">Anthracnose fungus</name>
    <name type="synonym">Colletotrichum capsici</name>
    <dbReference type="NCBI Taxonomy" id="5467"/>
    <lineage>
        <taxon>Eukaryota</taxon>
        <taxon>Fungi</taxon>
        <taxon>Dikarya</taxon>
        <taxon>Ascomycota</taxon>
        <taxon>Pezizomycotina</taxon>
        <taxon>Sordariomycetes</taxon>
        <taxon>Hypocreomycetidae</taxon>
        <taxon>Glomerellales</taxon>
        <taxon>Glomerellaceae</taxon>
        <taxon>Colletotrichum</taxon>
        <taxon>Colletotrichum truncatum species complex</taxon>
    </lineage>
</organism>
<keyword evidence="2" id="KW-1185">Reference proteome</keyword>
<dbReference type="Proteomes" id="UP000805649">
    <property type="component" value="Unassembled WGS sequence"/>
</dbReference>
<proteinExistence type="predicted"/>
<evidence type="ECO:0000313" key="1">
    <source>
        <dbReference type="EMBL" id="KAL0930701.1"/>
    </source>
</evidence>
<protein>
    <submittedName>
        <fullName evidence="1">Uncharacterized protein</fullName>
    </submittedName>
</protein>
<evidence type="ECO:0000313" key="2">
    <source>
        <dbReference type="Proteomes" id="UP000805649"/>
    </source>
</evidence>
<dbReference type="EMBL" id="VUJX02000011">
    <property type="protein sequence ID" value="KAL0930701.1"/>
    <property type="molecule type" value="Genomic_DNA"/>
</dbReference>